<dbReference type="EMBL" id="LXQA010828675">
    <property type="protein sequence ID" value="MCI72964.1"/>
    <property type="molecule type" value="Genomic_DNA"/>
</dbReference>
<comment type="caution">
    <text evidence="2">The sequence shown here is derived from an EMBL/GenBank/DDBJ whole genome shotgun (WGS) entry which is preliminary data.</text>
</comment>
<keyword evidence="3" id="KW-1185">Reference proteome</keyword>
<evidence type="ECO:0000256" key="1">
    <source>
        <dbReference type="SAM" id="MobiDB-lite"/>
    </source>
</evidence>
<name>A0A392UJZ4_9FABA</name>
<accession>A0A392UJZ4</accession>
<evidence type="ECO:0000313" key="2">
    <source>
        <dbReference type="EMBL" id="MCI72964.1"/>
    </source>
</evidence>
<reference evidence="2 3" key="1">
    <citation type="journal article" date="2018" name="Front. Plant Sci.">
        <title>Red Clover (Trifolium pratense) and Zigzag Clover (T. medium) - A Picture of Genomic Similarities and Differences.</title>
        <authorList>
            <person name="Dluhosova J."/>
            <person name="Istvanek J."/>
            <person name="Nedelnik J."/>
            <person name="Repkova J."/>
        </authorList>
    </citation>
    <scope>NUCLEOTIDE SEQUENCE [LARGE SCALE GENOMIC DNA]</scope>
    <source>
        <strain evidence="3">cv. 10/8</strain>
        <tissue evidence="2">Leaf</tissue>
    </source>
</reference>
<feature type="non-terminal residue" evidence="2">
    <location>
        <position position="1"/>
    </location>
</feature>
<protein>
    <submittedName>
        <fullName evidence="2">Uncharacterized protein</fullName>
    </submittedName>
</protein>
<organism evidence="2 3">
    <name type="scientific">Trifolium medium</name>
    <dbReference type="NCBI Taxonomy" id="97028"/>
    <lineage>
        <taxon>Eukaryota</taxon>
        <taxon>Viridiplantae</taxon>
        <taxon>Streptophyta</taxon>
        <taxon>Embryophyta</taxon>
        <taxon>Tracheophyta</taxon>
        <taxon>Spermatophyta</taxon>
        <taxon>Magnoliopsida</taxon>
        <taxon>eudicotyledons</taxon>
        <taxon>Gunneridae</taxon>
        <taxon>Pentapetalae</taxon>
        <taxon>rosids</taxon>
        <taxon>fabids</taxon>
        <taxon>Fabales</taxon>
        <taxon>Fabaceae</taxon>
        <taxon>Papilionoideae</taxon>
        <taxon>50 kb inversion clade</taxon>
        <taxon>NPAAA clade</taxon>
        <taxon>Hologalegina</taxon>
        <taxon>IRL clade</taxon>
        <taxon>Trifolieae</taxon>
        <taxon>Trifolium</taxon>
    </lineage>
</organism>
<dbReference type="Proteomes" id="UP000265520">
    <property type="component" value="Unassembled WGS sequence"/>
</dbReference>
<feature type="region of interest" description="Disordered" evidence="1">
    <location>
        <begin position="1"/>
        <end position="28"/>
    </location>
</feature>
<feature type="compositionally biased region" description="Pro residues" evidence="1">
    <location>
        <begin position="1"/>
        <end position="11"/>
    </location>
</feature>
<evidence type="ECO:0000313" key="3">
    <source>
        <dbReference type="Proteomes" id="UP000265520"/>
    </source>
</evidence>
<dbReference type="AlphaFoldDB" id="A0A392UJZ4"/>
<sequence>LTGPLHPPVPGPTGRSGSDNLGFYHPIH</sequence>
<proteinExistence type="predicted"/>